<dbReference type="OrthoDB" id="9973574at2759"/>
<gene>
    <name evidence="1" type="ORF">EDS130_LOCUS11408</name>
</gene>
<organism evidence="1 2">
    <name type="scientific">Adineta ricciae</name>
    <name type="common">Rotifer</name>
    <dbReference type="NCBI Taxonomy" id="249248"/>
    <lineage>
        <taxon>Eukaryota</taxon>
        <taxon>Metazoa</taxon>
        <taxon>Spiralia</taxon>
        <taxon>Gnathifera</taxon>
        <taxon>Rotifera</taxon>
        <taxon>Eurotatoria</taxon>
        <taxon>Bdelloidea</taxon>
        <taxon>Adinetida</taxon>
        <taxon>Adinetidae</taxon>
        <taxon>Adineta</taxon>
    </lineage>
</organism>
<sequence length="349" mass="40531">MSRELDSLDTQDAESNEYRRMIKSIQAKLIESIREQDATQEQIQSFKETISKIQRELSQRPHVDFQLNLPPLIFDNNFIQIEKTNVSFRLQSTVHSVLKTQAVSSDECIVMTNNSRYLLFGNQGNLCLCDKNLIMIKQTPWIHGCIRDMCYSNALARFILLAENGMFTLNEETMNIEEGKVSPKAKQSWRCCASTNQRLFLTSGESHRVVQEYVYVEDAYSRKRKHLCCTQNEYIEHIKCSNDDKLALIILNDSDNERRLDLRSIEDFHQLWTISLQIHKKVNIISCCALNDKSWLIVNLAENLLIHVTAQGEIKQTKSYHPSPQYAVQFDNKLLTILTDQSIRLHEIQ</sequence>
<dbReference type="SUPFAM" id="SSF50978">
    <property type="entry name" value="WD40 repeat-like"/>
    <property type="match status" value="1"/>
</dbReference>
<dbReference type="InterPro" id="IPR036322">
    <property type="entry name" value="WD40_repeat_dom_sf"/>
</dbReference>
<dbReference type="AlphaFoldDB" id="A0A814BQF6"/>
<proteinExistence type="predicted"/>
<accession>A0A814BQF6</accession>
<reference evidence="1" key="1">
    <citation type="submission" date="2021-02" db="EMBL/GenBank/DDBJ databases">
        <authorList>
            <person name="Nowell W R."/>
        </authorList>
    </citation>
    <scope>NUCLEOTIDE SEQUENCE</scope>
</reference>
<evidence type="ECO:0000313" key="2">
    <source>
        <dbReference type="Proteomes" id="UP000663852"/>
    </source>
</evidence>
<protein>
    <submittedName>
        <fullName evidence="1">Uncharacterized protein</fullName>
    </submittedName>
</protein>
<evidence type="ECO:0000313" key="1">
    <source>
        <dbReference type="EMBL" id="CAF0933126.1"/>
    </source>
</evidence>
<dbReference type="EMBL" id="CAJNOJ010000041">
    <property type="protein sequence ID" value="CAF0933126.1"/>
    <property type="molecule type" value="Genomic_DNA"/>
</dbReference>
<comment type="caution">
    <text evidence="1">The sequence shown here is derived from an EMBL/GenBank/DDBJ whole genome shotgun (WGS) entry which is preliminary data.</text>
</comment>
<dbReference type="Proteomes" id="UP000663852">
    <property type="component" value="Unassembled WGS sequence"/>
</dbReference>
<name>A0A814BQF6_ADIRI</name>